<keyword evidence="2" id="KW-1185">Reference proteome</keyword>
<dbReference type="Gene3D" id="1.10.1510.10">
    <property type="entry name" value="Uncharacterised protein YqeY/AIM41 PF09424, N-terminal domain"/>
    <property type="match status" value="1"/>
</dbReference>
<dbReference type="Proteomes" id="UP000446866">
    <property type="component" value="Unassembled WGS sequence"/>
</dbReference>
<evidence type="ECO:0000313" key="1">
    <source>
        <dbReference type="EMBL" id="NBH60129.1"/>
    </source>
</evidence>
<dbReference type="InterPro" id="IPR023168">
    <property type="entry name" value="GatB_Yqey_C_2"/>
</dbReference>
<dbReference type="Gene3D" id="1.10.10.410">
    <property type="match status" value="1"/>
</dbReference>
<dbReference type="PANTHER" id="PTHR28055:SF1">
    <property type="entry name" value="ALTERED INHERITANCE OF MITOCHONDRIA PROTEIN 41, MITOCHONDRIAL"/>
    <property type="match status" value="1"/>
</dbReference>
<evidence type="ECO:0000313" key="2">
    <source>
        <dbReference type="Proteomes" id="UP000446866"/>
    </source>
</evidence>
<sequence length="148" mass="16348">MTLKEQLMADFKEAMKAHDETAKSTISLARAAIKQYEVDNREELDDAGIIAILSKQVKMRKDALADFERAGRADLAEAYNAEIEILNRYLPEQLSKEKVMEIVKETADALGIEGGKQNMGKLMGPVMGKVKGLADGSLVKEVVMEFLS</sequence>
<dbReference type="EMBL" id="QXWK01000001">
    <property type="protein sequence ID" value="NBH60129.1"/>
    <property type="molecule type" value="Genomic_DNA"/>
</dbReference>
<reference evidence="1 2" key="1">
    <citation type="submission" date="2018-08" db="EMBL/GenBank/DDBJ databases">
        <title>Murine metabolic-syndrome-specific gut microbial biobank.</title>
        <authorList>
            <person name="Liu C."/>
        </authorList>
    </citation>
    <scope>NUCLEOTIDE SEQUENCE [LARGE SCALE GENOMIC DNA]</scope>
    <source>
        <strain evidence="1 2">28</strain>
    </source>
</reference>
<comment type="caution">
    <text evidence="1">The sequence shown here is derived from an EMBL/GenBank/DDBJ whole genome shotgun (WGS) entry which is preliminary data.</text>
</comment>
<dbReference type="RefSeq" id="WP_160200430.1">
    <property type="nucleotide sequence ID" value="NZ_QXWK01000001.1"/>
</dbReference>
<name>A0A845QF80_9FIRM</name>
<dbReference type="Pfam" id="PF09424">
    <property type="entry name" value="YqeY"/>
    <property type="match status" value="1"/>
</dbReference>
<dbReference type="GO" id="GO:0016884">
    <property type="term" value="F:carbon-nitrogen ligase activity, with glutamine as amido-N-donor"/>
    <property type="evidence" value="ECO:0007669"/>
    <property type="project" value="InterPro"/>
</dbReference>
<dbReference type="InterPro" id="IPR042184">
    <property type="entry name" value="YqeY/Aim41_N"/>
</dbReference>
<dbReference type="PANTHER" id="PTHR28055">
    <property type="entry name" value="ALTERED INHERITANCE OF MITOCHONDRIA PROTEIN 41, MITOCHONDRIAL"/>
    <property type="match status" value="1"/>
</dbReference>
<proteinExistence type="predicted"/>
<dbReference type="SUPFAM" id="SSF89095">
    <property type="entry name" value="GatB/YqeY motif"/>
    <property type="match status" value="1"/>
</dbReference>
<dbReference type="AlphaFoldDB" id="A0A845QF80"/>
<dbReference type="InterPro" id="IPR019004">
    <property type="entry name" value="YqeY/Aim41"/>
</dbReference>
<dbReference type="InterPro" id="IPR003789">
    <property type="entry name" value="Asn/Gln_tRNA_amidoTrase-B-like"/>
</dbReference>
<organism evidence="1 2">
    <name type="scientific">Anaerotruncus colihominis</name>
    <dbReference type="NCBI Taxonomy" id="169435"/>
    <lineage>
        <taxon>Bacteria</taxon>
        <taxon>Bacillati</taxon>
        <taxon>Bacillota</taxon>
        <taxon>Clostridia</taxon>
        <taxon>Eubacteriales</taxon>
        <taxon>Oscillospiraceae</taxon>
        <taxon>Anaerotruncus</taxon>
    </lineage>
</organism>
<protein>
    <submittedName>
        <fullName evidence="1">GatB/YqeY domain-containing protein</fullName>
    </submittedName>
</protein>
<gene>
    <name evidence="1" type="ORF">D0435_00370</name>
</gene>
<accession>A0A845QF80</accession>